<feature type="compositionally biased region" description="Polar residues" evidence="1">
    <location>
        <begin position="252"/>
        <end position="263"/>
    </location>
</feature>
<sequence length="595" mass="64562">MSFSTTIWDYPSPSSTTPPVASACASSVSAASPSPSPPDTTFQVQSQPLSSESTPKVSTPPGTVDPADITTTPAPSSKKKKKKALMPVNHGPLREEDDWTKVKDPKEKKRIQNRVAQRTYRMTSYTFLSISRSYLLQLASYLWGSPSLLTRKYHTGHRMKARLGELQARLDSHERSQTQQTTPDNSDSSTTTDLVRGFTAINQMPGIESPSSPMAQDKAPIGQVPAMQQPAMFEQPSDGTELMFSQMPRNALGSSPQTQSSPEANGLLSPPGHPLGDRSSKVPHDFVLDCLRFQTHLLNRLNSLQQEASFNPSYTHSNGVAPQGLDGVTQAEQVPCVDAFSPTHAESMEFSFDTTVDPWKSDGMSKARSTHTATSSISFPPLTAATTPSAVLGSPIISDSCQNLRPASQPGTHSLGESIESIMENIQAAGFDSFDALVSAYYCDTFAEASPLANEQRLSRNRRLPKVIDDVFRATKGWSSWERRGFQEEILKTAESMLTSEGAGARSSLMSKITPLLESHDASNPGATAEALVNLKRSIQDELPNSWALTMALAADSRNSWQRDRSNTALATTLLVNFAGRIPNDQLLQILGACL</sequence>
<proteinExistence type="predicted"/>
<organism evidence="2 3">
    <name type="scientific">Trichoderma ghanense</name>
    <dbReference type="NCBI Taxonomy" id="65468"/>
    <lineage>
        <taxon>Eukaryota</taxon>
        <taxon>Fungi</taxon>
        <taxon>Dikarya</taxon>
        <taxon>Ascomycota</taxon>
        <taxon>Pezizomycotina</taxon>
        <taxon>Sordariomycetes</taxon>
        <taxon>Hypocreomycetidae</taxon>
        <taxon>Hypocreales</taxon>
        <taxon>Hypocreaceae</taxon>
        <taxon>Trichoderma</taxon>
    </lineage>
</organism>
<protein>
    <submittedName>
        <fullName evidence="2">Uncharacterized protein</fullName>
    </submittedName>
</protein>
<feature type="region of interest" description="Disordered" evidence="1">
    <location>
        <begin position="1"/>
        <end position="100"/>
    </location>
</feature>
<dbReference type="PANTHER" id="PTHR39607">
    <property type="entry name" value="XANTHOCILLIN BIOSYNTHESIS CLUSTER TRANSCRIPTION FACTOR XANC-RELATED"/>
    <property type="match status" value="1"/>
</dbReference>
<feature type="region of interest" description="Disordered" evidence="1">
    <location>
        <begin position="249"/>
        <end position="280"/>
    </location>
</feature>
<keyword evidence="3" id="KW-1185">Reference proteome</keyword>
<dbReference type="GeneID" id="300578999"/>
<feature type="compositionally biased region" description="Polar residues" evidence="1">
    <location>
        <begin position="39"/>
        <end position="61"/>
    </location>
</feature>
<feature type="region of interest" description="Disordered" evidence="1">
    <location>
        <begin position="170"/>
        <end position="192"/>
    </location>
</feature>
<gene>
    <name evidence="2" type="ORF">CCMA1212_007379</name>
</gene>
<accession>A0ABY2GY96</accession>
<evidence type="ECO:0000313" key="2">
    <source>
        <dbReference type="EMBL" id="TFB00796.1"/>
    </source>
</evidence>
<name>A0ABY2GY96_9HYPO</name>
<feature type="compositionally biased region" description="Low complexity" evidence="1">
    <location>
        <begin position="11"/>
        <end position="33"/>
    </location>
</feature>
<feature type="compositionally biased region" description="Low complexity" evidence="1">
    <location>
        <begin position="177"/>
        <end position="192"/>
    </location>
</feature>
<comment type="caution">
    <text evidence="2">The sequence shown here is derived from an EMBL/GenBank/DDBJ whole genome shotgun (WGS) entry which is preliminary data.</text>
</comment>
<dbReference type="CDD" id="cd14688">
    <property type="entry name" value="bZIP_YAP"/>
    <property type="match status" value="1"/>
</dbReference>
<reference evidence="2 3" key="1">
    <citation type="submission" date="2018-01" db="EMBL/GenBank/DDBJ databases">
        <title>Genome characterization of the sugarcane-associated fungus Trichoderma ghanense CCMA-1212 and their application in lignocelulose bioconversion.</title>
        <authorList>
            <person name="Steindorff A.S."/>
            <person name="Mendes T.D."/>
            <person name="Vilela E.S.D."/>
            <person name="Rodrigues D.S."/>
            <person name="Formighieri E.F."/>
            <person name="Melo I.S."/>
            <person name="Favaro L.C.L."/>
        </authorList>
    </citation>
    <scope>NUCLEOTIDE SEQUENCE [LARGE SCALE GENOMIC DNA]</scope>
    <source>
        <strain evidence="2 3">CCMA-1212</strain>
    </source>
</reference>
<evidence type="ECO:0000313" key="3">
    <source>
        <dbReference type="Proteomes" id="UP001642720"/>
    </source>
</evidence>
<evidence type="ECO:0000256" key="1">
    <source>
        <dbReference type="SAM" id="MobiDB-lite"/>
    </source>
</evidence>
<dbReference type="RefSeq" id="XP_073556997.1">
    <property type="nucleotide sequence ID" value="XM_073704549.1"/>
</dbReference>
<dbReference type="Proteomes" id="UP001642720">
    <property type="component" value="Unassembled WGS sequence"/>
</dbReference>
<dbReference type="EMBL" id="PPTA01000010">
    <property type="protein sequence ID" value="TFB00796.1"/>
    <property type="molecule type" value="Genomic_DNA"/>
</dbReference>
<dbReference type="InterPro" id="IPR052635">
    <property type="entry name" value="Sec_Metab_Biosynth_Reg"/>
</dbReference>
<dbReference type="PANTHER" id="PTHR39607:SF1">
    <property type="entry name" value="B-ZIP TRANSCRIPTION FACTOR (EUROFUNG)"/>
    <property type="match status" value="1"/>
</dbReference>